<proteinExistence type="predicted"/>
<accession>A0A7X3D343</accession>
<protein>
    <submittedName>
        <fullName evidence="2">Uncharacterized protein</fullName>
    </submittedName>
</protein>
<dbReference type="EMBL" id="RCNR01000032">
    <property type="protein sequence ID" value="MUH37116.1"/>
    <property type="molecule type" value="Genomic_DNA"/>
</dbReference>
<evidence type="ECO:0000256" key="1">
    <source>
        <dbReference type="SAM" id="MobiDB-lite"/>
    </source>
</evidence>
<dbReference type="RefSeq" id="WP_038234112.1">
    <property type="nucleotide sequence ID" value="NZ_RCNR01000032.1"/>
</dbReference>
<feature type="region of interest" description="Disordered" evidence="1">
    <location>
        <begin position="1"/>
        <end position="29"/>
    </location>
</feature>
<organism evidence="2 3">
    <name type="scientific">Zobellia amurskyensis</name>
    <dbReference type="NCBI Taxonomy" id="248905"/>
    <lineage>
        <taxon>Bacteria</taxon>
        <taxon>Pseudomonadati</taxon>
        <taxon>Bacteroidota</taxon>
        <taxon>Flavobacteriia</taxon>
        <taxon>Flavobacteriales</taxon>
        <taxon>Flavobacteriaceae</taxon>
        <taxon>Zobellia</taxon>
    </lineage>
</organism>
<dbReference type="OrthoDB" id="1453878at2"/>
<keyword evidence="3" id="KW-1185">Reference proteome</keyword>
<evidence type="ECO:0000313" key="3">
    <source>
        <dbReference type="Proteomes" id="UP000540519"/>
    </source>
</evidence>
<dbReference type="AlphaFoldDB" id="A0A7X3D343"/>
<gene>
    <name evidence="2" type="ORF">D9O36_14785</name>
</gene>
<reference evidence="2 3" key="1">
    <citation type="journal article" date="2019" name="Mar. Drugs">
        <title>Comparative Genomics and CAZyme Genome Repertoires of Marine Zobellia amurskyensis KMM 3526(T) and Zobellia laminariae KMM 3676(T).</title>
        <authorList>
            <person name="Chernysheva N."/>
            <person name="Bystritskaya E."/>
            <person name="Stenkova A."/>
            <person name="Golovkin I."/>
            <person name="Nedashkovskaya O."/>
            <person name="Isaeva M."/>
        </authorList>
    </citation>
    <scope>NUCLEOTIDE SEQUENCE [LARGE SCALE GENOMIC DNA]</scope>
    <source>
        <strain evidence="2 3">KMM 3526</strain>
    </source>
</reference>
<name>A0A7X3D343_9FLAO</name>
<evidence type="ECO:0000313" key="2">
    <source>
        <dbReference type="EMBL" id="MUH37116.1"/>
    </source>
</evidence>
<sequence>MYNTSRISKKKSSVKTNTNKNALKRNLNKLNRQVRQLKRTFESNFPKYPSSKFEAVREFNIKLVRVKSRLNRISTLVSQNRKGARKSLVYASKEIQTLRNTKKNLYSS</sequence>
<comment type="caution">
    <text evidence="2">The sequence shown here is derived from an EMBL/GenBank/DDBJ whole genome shotgun (WGS) entry which is preliminary data.</text>
</comment>
<dbReference type="Proteomes" id="UP000540519">
    <property type="component" value="Unassembled WGS sequence"/>
</dbReference>